<dbReference type="InterPro" id="IPR000100">
    <property type="entry name" value="RNase_P"/>
</dbReference>
<proteinExistence type="inferred from homology"/>
<reference evidence="8 9" key="1">
    <citation type="journal article" date="2015" name="PeerJ">
        <title>First genomic representation of candidate bacterial phylum KSB3 points to enhanced environmental sensing as a trigger of wastewater bulking.</title>
        <authorList>
            <person name="Sekiguchi Y."/>
            <person name="Ohashi A."/>
            <person name="Parks D.H."/>
            <person name="Yamauchi T."/>
            <person name="Tyson G.W."/>
            <person name="Hugenholtz P."/>
        </authorList>
    </citation>
    <scope>NUCLEOTIDE SEQUENCE [LARGE SCALE GENOMIC DNA]</scope>
</reference>
<evidence type="ECO:0000313" key="8">
    <source>
        <dbReference type="EMBL" id="GAK48822.1"/>
    </source>
</evidence>
<keyword evidence="4 6" id="KW-0378">Hydrolase</keyword>
<evidence type="ECO:0000313" key="9">
    <source>
        <dbReference type="Proteomes" id="UP000030700"/>
    </source>
</evidence>
<keyword evidence="9" id="KW-1185">Reference proteome</keyword>
<sequence>MAATFSKDERIRRKQDFQRVYQGGKKIVSSSFILYYYLEPERPYRRLGIAASRKVGNAVKRNRCKRLVREVFRQNKDLFPQGADIVFVVARAMTEKYYSDILSEIYRVFQPH</sequence>
<keyword evidence="2 6" id="KW-0540">Nuclease</keyword>
<organism evidence="8 9">
    <name type="scientific">Candidatus Moduliflexus flocculans</name>
    <dbReference type="NCBI Taxonomy" id="1499966"/>
    <lineage>
        <taxon>Bacteria</taxon>
        <taxon>Candidatus Moduliflexota</taxon>
        <taxon>Candidatus Moduliflexia</taxon>
        <taxon>Candidatus Moduliflexales</taxon>
        <taxon>Candidatus Moduliflexaceae</taxon>
    </lineage>
</organism>
<comment type="similarity">
    <text evidence="6">Belongs to the RnpA family.</text>
</comment>
<keyword evidence="3 6" id="KW-0255">Endonuclease</keyword>
<evidence type="ECO:0000256" key="5">
    <source>
        <dbReference type="ARBA" id="ARBA00022884"/>
    </source>
</evidence>
<dbReference type="NCBIfam" id="TIGR00188">
    <property type="entry name" value="rnpA"/>
    <property type="match status" value="1"/>
</dbReference>
<dbReference type="GO" id="GO:0042781">
    <property type="term" value="F:3'-tRNA processing endoribonuclease activity"/>
    <property type="evidence" value="ECO:0007669"/>
    <property type="project" value="TreeGrafter"/>
</dbReference>
<dbReference type="GO" id="GO:0001682">
    <property type="term" value="P:tRNA 5'-leader removal"/>
    <property type="evidence" value="ECO:0007669"/>
    <property type="project" value="UniProtKB-UniRule"/>
</dbReference>
<dbReference type="Pfam" id="PF00825">
    <property type="entry name" value="Ribonuclease_P"/>
    <property type="match status" value="1"/>
</dbReference>
<evidence type="ECO:0000256" key="2">
    <source>
        <dbReference type="ARBA" id="ARBA00022722"/>
    </source>
</evidence>
<gene>
    <name evidence="6" type="primary">rnpA</name>
    <name evidence="8" type="ORF">U14_00030</name>
</gene>
<dbReference type="GO" id="GO:0030677">
    <property type="term" value="C:ribonuclease P complex"/>
    <property type="evidence" value="ECO:0007669"/>
    <property type="project" value="TreeGrafter"/>
</dbReference>
<dbReference type="GO" id="GO:0000049">
    <property type="term" value="F:tRNA binding"/>
    <property type="evidence" value="ECO:0007669"/>
    <property type="project" value="UniProtKB-UniRule"/>
</dbReference>
<dbReference type="InterPro" id="IPR020568">
    <property type="entry name" value="Ribosomal_Su5_D2-typ_SF"/>
</dbReference>
<dbReference type="GO" id="GO:0004526">
    <property type="term" value="F:ribonuclease P activity"/>
    <property type="evidence" value="ECO:0007669"/>
    <property type="project" value="UniProtKB-UniRule"/>
</dbReference>
<dbReference type="AlphaFoldDB" id="A0A0S6VV15"/>
<comment type="function">
    <text evidence="6">RNaseP catalyzes the removal of the 5'-leader sequence from pre-tRNA to produce the mature 5'-terminus. It can also cleave other RNA substrates such as 4.5S RNA. The protein component plays an auxiliary but essential role in vivo by binding to the 5'-leader sequence and broadening the substrate specificity of the ribozyme.</text>
</comment>
<dbReference type="PANTHER" id="PTHR33992">
    <property type="entry name" value="RIBONUCLEASE P PROTEIN COMPONENT"/>
    <property type="match status" value="1"/>
</dbReference>
<dbReference type="Gene3D" id="3.30.230.10">
    <property type="match status" value="1"/>
</dbReference>
<comment type="catalytic activity">
    <reaction evidence="6">
        <text>Endonucleolytic cleavage of RNA, removing 5'-extranucleotides from tRNA precursor.</text>
        <dbReference type="EC" id="3.1.26.5"/>
    </reaction>
</comment>
<comment type="subunit">
    <text evidence="6">Consists of a catalytic RNA component (M1 or rnpB) and a protein subunit.</text>
</comment>
<dbReference type="PANTHER" id="PTHR33992:SF1">
    <property type="entry name" value="RIBONUCLEASE P PROTEIN COMPONENT"/>
    <property type="match status" value="1"/>
</dbReference>
<dbReference type="EMBL" id="DF820455">
    <property type="protein sequence ID" value="GAK48822.1"/>
    <property type="molecule type" value="Genomic_DNA"/>
</dbReference>
<protein>
    <recommendedName>
        <fullName evidence="6 7">Ribonuclease P protein component</fullName>
        <shortName evidence="6">RNase P protein</shortName>
        <shortName evidence="6">RNaseP protein</shortName>
        <ecNumber evidence="6 7">3.1.26.5</ecNumber>
    </recommendedName>
    <alternativeName>
        <fullName evidence="6">Protein C5</fullName>
    </alternativeName>
</protein>
<keyword evidence="5 6" id="KW-0694">RNA-binding</keyword>
<dbReference type="SUPFAM" id="SSF54211">
    <property type="entry name" value="Ribosomal protein S5 domain 2-like"/>
    <property type="match status" value="1"/>
</dbReference>
<keyword evidence="1 6" id="KW-0819">tRNA processing</keyword>
<dbReference type="InterPro" id="IPR014721">
    <property type="entry name" value="Ribsml_uS5_D2-typ_fold_subgr"/>
</dbReference>
<evidence type="ECO:0000256" key="1">
    <source>
        <dbReference type="ARBA" id="ARBA00022694"/>
    </source>
</evidence>
<dbReference type="HAMAP" id="MF_00227">
    <property type="entry name" value="RNase_P"/>
    <property type="match status" value="1"/>
</dbReference>
<dbReference type="HOGENOM" id="CLU_117179_9_2_0"/>
<dbReference type="STRING" id="1499966.U14_00030"/>
<evidence type="ECO:0000256" key="4">
    <source>
        <dbReference type="ARBA" id="ARBA00022801"/>
    </source>
</evidence>
<dbReference type="EC" id="3.1.26.5" evidence="6 7"/>
<evidence type="ECO:0000256" key="7">
    <source>
        <dbReference type="NCBIfam" id="TIGR00188"/>
    </source>
</evidence>
<name>A0A0S6VV15_9BACT</name>
<dbReference type="Proteomes" id="UP000030700">
    <property type="component" value="Unassembled WGS sequence"/>
</dbReference>
<evidence type="ECO:0000256" key="6">
    <source>
        <dbReference type="HAMAP-Rule" id="MF_00227"/>
    </source>
</evidence>
<accession>A0A0S6VV15</accession>
<evidence type="ECO:0000256" key="3">
    <source>
        <dbReference type="ARBA" id="ARBA00022759"/>
    </source>
</evidence>